<sequence length="434" mass="49776">MTDNEASAHDGKQKKTVSVSLKPLYSSDLWQRRRDTKCTPVEPDFQQGADQVFKTVRICEHVELMPKDNSYPPIPPYGVSGKSPALLETSVEQVFGGSFQDKSTDNMKSIMSIGGMICSRCKEGFQPHEEIVNSLGEVWHKECFVCCQCFRPFPDGLFFEFEQRKYCEYDFQVLYAPCCGRCKEFITGRVIKALKNNWHPHCFLCQLCQAPLADKGFFNNAGRALCFNCNAKEKAAAIGKNSCVKCHGIIDELPLRISGETYHPYHFNCSKCSIELTSDARMVNKELFCLRCHDNMGIPICGACHRPIEERVVHALGKQWHIEHFVCAKCEKPFLGHRHYEKRGVAYCETHYHQLFGNLCSFCNSVIVGDSIKIFQKAWCVNHFSCSGCDRKFPSKSRIFEFDLKPLCKKCFEKFPAELKKRLKKQYEQNLHEK</sequence>
<keyword evidence="6" id="KW-1185">Reference proteome</keyword>
<dbReference type="InterPro" id="IPR001781">
    <property type="entry name" value="Znf_LIM"/>
</dbReference>
<dbReference type="GeneID" id="106458198"/>
<dbReference type="PROSITE" id="PS50023">
    <property type="entry name" value="LIM_DOMAIN_2"/>
    <property type="match status" value="3"/>
</dbReference>
<dbReference type="Pfam" id="PF00412">
    <property type="entry name" value="LIM"/>
    <property type="match status" value="5"/>
</dbReference>
<dbReference type="InterPro" id="IPR047944">
    <property type="entry name" value="LIMS1/2-like_LIM1"/>
</dbReference>
<evidence type="ECO:0000256" key="4">
    <source>
        <dbReference type="PROSITE-ProRule" id="PRU00125"/>
    </source>
</evidence>
<evidence type="ECO:0000313" key="7">
    <source>
        <dbReference type="RefSeq" id="XP_022240239.1"/>
    </source>
</evidence>
<reference evidence="7" key="1">
    <citation type="submission" date="2025-08" db="UniProtKB">
        <authorList>
            <consortium name="RefSeq"/>
        </authorList>
    </citation>
    <scope>IDENTIFICATION</scope>
    <source>
        <tissue evidence="7">Muscle</tissue>
    </source>
</reference>
<evidence type="ECO:0000256" key="3">
    <source>
        <dbReference type="ARBA" id="ARBA00023038"/>
    </source>
</evidence>
<dbReference type="RefSeq" id="XP_022240239.1">
    <property type="nucleotide sequence ID" value="XM_022384531.1"/>
</dbReference>
<dbReference type="SMART" id="SM00132">
    <property type="entry name" value="LIM"/>
    <property type="match status" value="5"/>
</dbReference>
<dbReference type="SUPFAM" id="SSF57716">
    <property type="entry name" value="Glucocorticoid receptor-like (DNA-binding domain)"/>
    <property type="match status" value="6"/>
</dbReference>
<accession>A0ABM1S9D4</accession>
<protein>
    <submittedName>
        <fullName evidence="7">LIM and senescent cell antigen-like-containing domain protein 1 isoform X1</fullName>
    </submittedName>
</protein>
<dbReference type="CDD" id="cd09334">
    <property type="entry name" value="LIM4_PINCH"/>
    <property type="match status" value="1"/>
</dbReference>
<dbReference type="CDD" id="cd09331">
    <property type="entry name" value="LIM1_PINCH"/>
    <property type="match status" value="1"/>
</dbReference>
<dbReference type="Proteomes" id="UP000694941">
    <property type="component" value="Unplaced"/>
</dbReference>
<keyword evidence="1 4" id="KW-0479">Metal-binding</keyword>
<dbReference type="InterPro" id="IPR017351">
    <property type="entry name" value="PINCH-1-4-like"/>
</dbReference>
<dbReference type="Gene3D" id="2.10.110.10">
    <property type="entry name" value="Cysteine Rich Protein"/>
    <property type="match status" value="5"/>
</dbReference>
<keyword evidence="2 4" id="KW-0862">Zinc</keyword>
<dbReference type="PANTHER" id="PTHR24210">
    <property type="entry name" value="LIM DOMAIN-CONTAINING PROTEIN"/>
    <property type="match status" value="1"/>
</dbReference>
<feature type="domain" description="LIM zinc-binding" evidence="5">
    <location>
        <begin position="179"/>
        <end position="236"/>
    </location>
</feature>
<dbReference type="PROSITE" id="PS00478">
    <property type="entry name" value="LIM_DOMAIN_1"/>
    <property type="match status" value="2"/>
</dbReference>
<dbReference type="PANTHER" id="PTHR24210:SF0">
    <property type="entry name" value="LIM DOMAIN-CONTAINING PROTEIN"/>
    <property type="match status" value="1"/>
</dbReference>
<organism evidence="6 7">
    <name type="scientific">Limulus polyphemus</name>
    <name type="common">Atlantic horseshoe crab</name>
    <dbReference type="NCBI Taxonomy" id="6850"/>
    <lineage>
        <taxon>Eukaryota</taxon>
        <taxon>Metazoa</taxon>
        <taxon>Ecdysozoa</taxon>
        <taxon>Arthropoda</taxon>
        <taxon>Chelicerata</taxon>
        <taxon>Merostomata</taxon>
        <taxon>Xiphosura</taxon>
        <taxon>Limulidae</taxon>
        <taxon>Limulus</taxon>
    </lineage>
</organism>
<feature type="domain" description="LIM zinc-binding" evidence="5">
    <location>
        <begin position="299"/>
        <end position="358"/>
    </location>
</feature>
<evidence type="ECO:0000259" key="5">
    <source>
        <dbReference type="PROSITE" id="PS50023"/>
    </source>
</evidence>
<evidence type="ECO:0000313" key="6">
    <source>
        <dbReference type="Proteomes" id="UP000694941"/>
    </source>
</evidence>
<gene>
    <name evidence="7" type="primary">LOC106458198</name>
</gene>
<name>A0ABM1S9D4_LIMPO</name>
<proteinExistence type="predicted"/>
<keyword evidence="3 4" id="KW-0440">LIM domain</keyword>
<feature type="domain" description="LIM zinc-binding" evidence="5">
    <location>
        <begin position="116"/>
        <end position="177"/>
    </location>
</feature>
<evidence type="ECO:0000256" key="1">
    <source>
        <dbReference type="ARBA" id="ARBA00022723"/>
    </source>
</evidence>
<evidence type="ECO:0000256" key="2">
    <source>
        <dbReference type="ARBA" id="ARBA00022833"/>
    </source>
</evidence>